<name>A0ABT3KX62_9BURK</name>
<evidence type="ECO:0000313" key="5">
    <source>
        <dbReference type="Proteomes" id="UP001208935"/>
    </source>
</evidence>
<organism evidence="4 5">
    <name type="scientific">Verminephrobacter aporrectodeae subsp. tuberculatae</name>
    <dbReference type="NCBI Taxonomy" id="1110392"/>
    <lineage>
        <taxon>Bacteria</taxon>
        <taxon>Pseudomonadati</taxon>
        <taxon>Pseudomonadota</taxon>
        <taxon>Betaproteobacteria</taxon>
        <taxon>Burkholderiales</taxon>
        <taxon>Comamonadaceae</taxon>
        <taxon>Verminephrobacter</taxon>
    </lineage>
</organism>
<dbReference type="Proteomes" id="UP001208935">
    <property type="component" value="Unassembled WGS sequence"/>
</dbReference>
<dbReference type="InterPro" id="IPR058575">
    <property type="entry name" value="NTP_transf_8_dom"/>
</dbReference>
<proteinExistence type="predicted"/>
<evidence type="ECO:0000256" key="2">
    <source>
        <dbReference type="SAM" id="MobiDB-lite"/>
    </source>
</evidence>
<gene>
    <name evidence="4" type="ORF">D5039_16000</name>
</gene>
<comment type="caution">
    <text evidence="4">The sequence shown here is derived from an EMBL/GenBank/DDBJ whole genome shotgun (WGS) entry which is preliminary data.</text>
</comment>
<evidence type="ECO:0000259" key="3">
    <source>
        <dbReference type="Pfam" id="PF12281"/>
    </source>
</evidence>
<accession>A0ABT3KX62</accession>
<protein>
    <recommendedName>
        <fullName evidence="3">Nucleotidyltransferase-like domain-containing protein</fullName>
    </recommendedName>
</protein>
<feature type="domain" description="Nucleotidyltransferase-like" evidence="3">
    <location>
        <begin position="112"/>
        <end position="314"/>
    </location>
</feature>
<dbReference type="Pfam" id="PF12281">
    <property type="entry name" value="NTP_transf_8"/>
    <property type="match status" value="1"/>
</dbReference>
<feature type="coiled-coil region" evidence="1">
    <location>
        <begin position="72"/>
        <end position="99"/>
    </location>
</feature>
<evidence type="ECO:0000313" key="4">
    <source>
        <dbReference type="EMBL" id="MCW5322597.1"/>
    </source>
</evidence>
<dbReference type="RefSeq" id="WP_265282806.1">
    <property type="nucleotide sequence ID" value="NZ_QZCW01000003.1"/>
</dbReference>
<keyword evidence="1" id="KW-0175">Coiled coil</keyword>
<feature type="region of interest" description="Disordered" evidence="2">
    <location>
        <begin position="332"/>
        <end position="364"/>
    </location>
</feature>
<keyword evidence="5" id="KW-1185">Reference proteome</keyword>
<reference evidence="5" key="1">
    <citation type="submission" date="2023-07" db="EMBL/GenBank/DDBJ databases">
        <title>Verminephrobacter genomes.</title>
        <authorList>
            <person name="Lund M.B."/>
        </authorList>
    </citation>
    <scope>NUCLEOTIDE SEQUENCE [LARGE SCALE GENOMIC DNA]</scope>
    <source>
        <strain evidence="5">AtM5-05</strain>
    </source>
</reference>
<evidence type="ECO:0000256" key="1">
    <source>
        <dbReference type="SAM" id="Coils"/>
    </source>
</evidence>
<dbReference type="EMBL" id="QZCW01000003">
    <property type="protein sequence ID" value="MCW5322597.1"/>
    <property type="molecule type" value="Genomic_DNA"/>
</dbReference>
<sequence length="364" mass="40534">MFSDLSPNQAKAFVDAEQGYRAHRDAQEKMHPYKGGMHWKHIAGKQYLYRTLDSKGTAKSLGPRSEETEALHSSFRQRRSELEHRLASLEARVQEQTRMARALRVGAAPRVLAGVCRALCEHGLMGRNVLIIGTNALYAYEALAGVRLQSDVTATQDMDVLFKHKLSLKAVARNMGPEGFLGVLKTVDKSFEISATQPFRAINADGYMVDLIRQTPTPPWKSEPHNLGARDAFVAADIPNMKWMLSAPSLRQFVLADNGTPFEMEVPDPRAFMLFKSWLSMQADRDPVKRPRDALQARLLSALLRERLAQFPMDGPSMKTFPKVLVESSYAAPIDPRPGPSTQAKPNATRSSGRIRGTHPSART</sequence>
<feature type="compositionally biased region" description="Polar residues" evidence="2">
    <location>
        <begin position="340"/>
        <end position="352"/>
    </location>
</feature>